<reference evidence="16 17" key="1">
    <citation type="submission" date="2017-01" db="EMBL/GenBank/DDBJ databases">
        <title>Genome Sequencing of a Marine Spirillum, Oceanospirillum multiglobuliferum ATCC 33336, from Japan.</title>
        <authorList>
            <person name="Carney J.G."/>
            <person name="Trachtenberg A.M."/>
            <person name="Rheaume B.A."/>
            <person name="Linnane J.D."/>
            <person name="Pitts N.L."/>
            <person name="Mykles D.L."/>
            <person name="Maclea K.S."/>
        </authorList>
    </citation>
    <scope>NUCLEOTIDE SEQUENCE [LARGE SCALE GENOMIC DNA]</scope>
    <source>
        <strain evidence="16 17">ATCC 33336</strain>
    </source>
</reference>
<dbReference type="Pfam" id="PF02096">
    <property type="entry name" value="60KD_IMP"/>
    <property type="match status" value="1"/>
</dbReference>
<keyword evidence="9 13" id="KW-0472">Membrane</keyword>
<feature type="domain" description="Membrane insertase YidC N-terminal" evidence="15">
    <location>
        <begin position="76"/>
        <end position="353"/>
    </location>
</feature>
<evidence type="ECO:0000256" key="6">
    <source>
        <dbReference type="ARBA" id="ARBA00022692"/>
    </source>
</evidence>
<evidence type="ECO:0000256" key="8">
    <source>
        <dbReference type="ARBA" id="ARBA00022989"/>
    </source>
</evidence>
<protein>
    <recommendedName>
        <fullName evidence="3 13">Membrane protein insertase YidC</fullName>
    </recommendedName>
    <alternativeName>
        <fullName evidence="12 13">Foldase YidC</fullName>
    </alternativeName>
    <alternativeName>
        <fullName evidence="11 13">Membrane integrase YidC</fullName>
    </alternativeName>
    <alternativeName>
        <fullName evidence="13">Membrane protein YidC</fullName>
    </alternativeName>
</protein>
<feature type="transmembrane region" description="Helical" evidence="13">
    <location>
        <begin position="504"/>
        <end position="529"/>
    </location>
</feature>
<comment type="function">
    <text evidence="13">Required for the insertion and/or proper folding and/or complex formation of integral membrane proteins into the membrane. Involved in integration of membrane proteins that insert both dependently and independently of the Sec translocase complex, as well as at least some lipoproteins. Aids folding of multispanning membrane proteins.</text>
</comment>
<evidence type="ECO:0000256" key="7">
    <source>
        <dbReference type="ARBA" id="ARBA00022927"/>
    </source>
</evidence>
<feature type="transmembrane region" description="Helical" evidence="13">
    <location>
        <begin position="365"/>
        <end position="385"/>
    </location>
</feature>
<dbReference type="GO" id="GO:0005886">
    <property type="term" value="C:plasma membrane"/>
    <property type="evidence" value="ECO:0007669"/>
    <property type="project" value="UniProtKB-SubCell"/>
</dbReference>
<dbReference type="CDD" id="cd19961">
    <property type="entry name" value="EcYidC-like_peri"/>
    <property type="match status" value="1"/>
</dbReference>
<dbReference type="PRINTS" id="PR01900">
    <property type="entry name" value="YIDCPROTEIN"/>
</dbReference>
<comment type="similarity">
    <text evidence="2 13">Belongs to the OXA1/ALB3/YidC family. Type 1 subfamily.</text>
</comment>
<dbReference type="NCBIfam" id="NF002352">
    <property type="entry name" value="PRK01318.1-3"/>
    <property type="match status" value="1"/>
</dbReference>
<keyword evidence="6 13" id="KW-0812">Transmembrane</keyword>
<dbReference type="PRINTS" id="PR00701">
    <property type="entry name" value="60KDINNERMP"/>
</dbReference>
<dbReference type="STRING" id="64969.SAMN02745127_01234"/>
<evidence type="ECO:0000256" key="1">
    <source>
        <dbReference type="ARBA" id="ARBA00004429"/>
    </source>
</evidence>
<accession>A0A1T4NRY8</accession>
<evidence type="ECO:0000256" key="4">
    <source>
        <dbReference type="ARBA" id="ARBA00022448"/>
    </source>
</evidence>
<evidence type="ECO:0000256" key="5">
    <source>
        <dbReference type="ARBA" id="ARBA00022475"/>
    </source>
</evidence>
<name>A0A1T4NRY8_9GAMM</name>
<dbReference type="PANTHER" id="PTHR12428">
    <property type="entry name" value="OXA1"/>
    <property type="match status" value="1"/>
</dbReference>
<dbReference type="InterPro" id="IPR028055">
    <property type="entry name" value="YidC/Oxa/ALB_C"/>
</dbReference>
<dbReference type="GO" id="GO:0032977">
    <property type="term" value="F:membrane insertase activity"/>
    <property type="evidence" value="ECO:0007669"/>
    <property type="project" value="InterPro"/>
</dbReference>
<evidence type="ECO:0000259" key="15">
    <source>
        <dbReference type="Pfam" id="PF14849"/>
    </source>
</evidence>
<evidence type="ECO:0000256" key="10">
    <source>
        <dbReference type="ARBA" id="ARBA00023186"/>
    </source>
</evidence>
<comment type="subcellular location">
    <subcellularLocation>
        <location evidence="1">Cell inner membrane</location>
        <topology evidence="1">Multi-pass membrane protein</topology>
    </subcellularLocation>
    <subcellularLocation>
        <location evidence="13">Cell membrane</location>
        <topology evidence="13">Multi-pass membrane protein</topology>
    </subcellularLocation>
</comment>
<dbReference type="InterPro" id="IPR038221">
    <property type="entry name" value="YidC_periplasmic_sf"/>
</dbReference>
<gene>
    <name evidence="13" type="primary">yidC</name>
    <name evidence="16" type="ORF">BTE48_07290</name>
</gene>
<evidence type="ECO:0000313" key="16">
    <source>
        <dbReference type="EMBL" id="OPX55692.1"/>
    </source>
</evidence>
<dbReference type="NCBIfam" id="NF002353">
    <property type="entry name" value="PRK01318.1-4"/>
    <property type="match status" value="1"/>
</dbReference>
<evidence type="ECO:0000313" key="17">
    <source>
        <dbReference type="Proteomes" id="UP000191418"/>
    </source>
</evidence>
<comment type="caution">
    <text evidence="13">Lacks conserved residue(s) required for the propagation of feature annotation.</text>
</comment>
<dbReference type="Proteomes" id="UP000191418">
    <property type="component" value="Unassembled WGS sequence"/>
</dbReference>
<organism evidence="16 17">
    <name type="scientific">Oceanospirillum multiglobuliferum</name>
    <dbReference type="NCBI Taxonomy" id="64969"/>
    <lineage>
        <taxon>Bacteria</taxon>
        <taxon>Pseudomonadati</taxon>
        <taxon>Pseudomonadota</taxon>
        <taxon>Gammaproteobacteria</taxon>
        <taxon>Oceanospirillales</taxon>
        <taxon>Oceanospirillaceae</taxon>
        <taxon>Oceanospirillum</taxon>
    </lineage>
</organism>
<evidence type="ECO:0000259" key="14">
    <source>
        <dbReference type="Pfam" id="PF02096"/>
    </source>
</evidence>
<dbReference type="Pfam" id="PF14849">
    <property type="entry name" value="YidC_periplas"/>
    <property type="match status" value="1"/>
</dbReference>
<dbReference type="CDD" id="cd20070">
    <property type="entry name" value="5TM_YidC_Alb3"/>
    <property type="match status" value="1"/>
</dbReference>
<dbReference type="Gene3D" id="2.70.98.90">
    <property type="match status" value="1"/>
</dbReference>
<dbReference type="GO" id="GO:0015031">
    <property type="term" value="P:protein transport"/>
    <property type="evidence" value="ECO:0007669"/>
    <property type="project" value="UniProtKB-KW"/>
</dbReference>
<dbReference type="GO" id="GO:0051205">
    <property type="term" value="P:protein insertion into membrane"/>
    <property type="evidence" value="ECO:0007669"/>
    <property type="project" value="TreeGrafter"/>
</dbReference>
<feature type="transmembrane region" description="Helical" evidence="13">
    <location>
        <begin position="428"/>
        <end position="451"/>
    </location>
</feature>
<dbReference type="NCBIfam" id="TIGR03592">
    <property type="entry name" value="yidC_oxa1_cterm"/>
    <property type="match status" value="1"/>
</dbReference>
<evidence type="ECO:0000256" key="12">
    <source>
        <dbReference type="ARBA" id="ARBA00033342"/>
    </source>
</evidence>
<sequence length="554" mass="62124">MDVKRLILIVSLALVSYLMVVQWNQDYGPQANAPVAQNVLPSSAPSANGTVSSDDIPKNAVATEATENTVVSKSLIEVRTDVLDLRIDPKGGDVVYAALPEHKYHADVADVPFVLLEQNANRVYVAQSGLAGTNGPDASKQGRPVYSADKTLFELAQGQDELNVDLVFVQDSGAEITKRFTFQRGQYAVKVSYLINNKGSEVWKGYLFAQLKRDNTPDPSQSEGMGMQSYLGAAFSSTEENYEKITFDNIQEKQYRRETIGGWAAIIQHYFVSAWVPEQDSKQVFSTRANAQHQNIVGFTSGETLVQPGEQATVSAKLFVGPKYKDQLEATAPHLELTVDFGWLWFIAQPLFLLLDLIHGFVGNWGWSIIFLTVLVKASFFHLSASSYRSMANMRRVGPELQRMKERYGDDRQKMSQAMMELYKKEKINPIGGCLPILIQMPVFIALYWMLMESVELRHAPFMLWITDLSMKDPYFVLPIIMGASMFVQQLLNPTPPDPMQAKLMKALPLVFTVFFLWFPSGLVIYWIVNNVLSIAQQYVITKNIEKNAGPIKS</sequence>
<dbReference type="AlphaFoldDB" id="A0A1T4NRY8"/>
<dbReference type="EMBL" id="MTSM01000007">
    <property type="protein sequence ID" value="OPX55692.1"/>
    <property type="molecule type" value="Genomic_DNA"/>
</dbReference>
<evidence type="ECO:0000256" key="11">
    <source>
        <dbReference type="ARBA" id="ARBA00033245"/>
    </source>
</evidence>
<feature type="domain" description="Membrane insertase YidC/Oxa/ALB C-terminal" evidence="14">
    <location>
        <begin position="365"/>
        <end position="543"/>
    </location>
</feature>
<evidence type="ECO:0000256" key="9">
    <source>
        <dbReference type="ARBA" id="ARBA00023136"/>
    </source>
</evidence>
<keyword evidence="8 13" id="KW-1133">Transmembrane helix</keyword>
<dbReference type="InterPro" id="IPR001708">
    <property type="entry name" value="YidC/ALB3/OXA1/COX18"/>
</dbReference>
<keyword evidence="4 13" id="KW-0813">Transport</keyword>
<evidence type="ECO:0000256" key="13">
    <source>
        <dbReference type="HAMAP-Rule" id="MF_01810"/>
    </source>
</evidence>
<comment type="caution">
    <text evidence="16">The sequence shown here is derived from an EMBL/GenBank/DDBJ whole genome shotgun (WGS) entry which is preliminary data.</text>
</comment>
<dbReference type="InterPro" id="IPR028053">
    <property type="entry name" value="Membr_insert_YidC_N"/>
</dbReference>
<dbReference type="RefSeq" id="WP_078744853.1">
    <property type="nucleotide sequence ID" value="NZ_FUXG01000006.1"/>
</dbReference>
<keyword evidence="10 13" id="KW-0143">Chaperone</keyword>
<evidence type="ECO:0000256" key="2">
    <source>
        <dbReference type="ARBA" id="ARBA00010527"/>
    </source>
</evidence>
<keyword evidence="17" id="KW-1185">Reference proteome</keyword>
<dbReference type="NCBIfam" id="TIGR03593">
    <property type="entry name" value="yidC_nterm"/>
    <property type="match status" value="1"/>
</dbReference>
<dbReference type="HAMAP" id="MF_01810">
    <property type="entry name" value="YidC_type1"/>
    <property type="match status" value="1"/>
</dbReference>
<proteinExistence type="inferred from homology"/>
<comment type="subunit">
    <text evidence="13">Interacts with the Sec translocase complex via SecD. Specifically interacts with transmembrane segments of nascent integral membrane proteins during membrane integration.</text>
</comment>
<dbReference type="InterPro" id="IPR019998">
    <property type="entry name" value="Membr_insert_YidC"/>
</dbReference>
<keyword evidence="7 13" id="KW-0653">Protein transport</keyword>
<keyword evidence="5 13" id="KW-1003">Cell membrane</keyword>
<evidence type="ECO:0000256" key="3">
    <source>
        <dbReference type="ARBA" id="ARBA00015325"/>
    </source>
</evidence>
<dbReference type="PANTHER" id="PTHR12428:SF65">
    <property type="entry name" value="CYTOCHROME C OXIDASE ASSEMBLY PROTEIN COX18, MITOCHONDRIAL"/>
    <property type="match status" value="1"/>
</dbReference>
<dbReference type="OrthoDB" id="9780552at2"/>
<dbReference type="InterPro" id="IPR047196">
    <property type="entry name" value="YidC_ALB_C"/>
</dbReference>